<gene>
    <name evidence="1" type="primary">WBGene00102556</name>
</gene>
<organism evidence="1 2">
    <name type="scientific">Pristionchus pacificus</name>
    <name type="common">Parasitic nematode worm</name>
    <dbReference type="NCBI Taxonomy" id="54126"/>
    <lineage>
        <taxon>Eukaryota</taxon>
        <taxon>Metazoa</taxon>
        <taxon>Ecdysozoa</taxon>
        <taxon>Nematoda</taxon>
        <taxon>Chromadorea</taxon>
        <taxon>Rhabditida</taxon>
        <taxon>Rhabditina</taxon>
        <taxon>Diplogasteromorpha</taxon>
        <taxon>Diplogasteroidea</taxon>
        <taxon>Neodiplogasteridae</taxon>
        <taxon>Pristionchus</taxon>
    </lineage>
</organism>
<protein>
    <submittedName>
        <fullName evidence="1">Uncharacterized protein</fullName>
    </submittedName>
</protein>
<keyword evidence="2" id="KW-1185">Reference proteome</keyword>
<evidence type="ECO:0000313" key="1">
    <source>
        <dbReference type="EnsemblMetazoa" id="PPA13002.1"/>
    </source>
</evidence>
<evidence type="ECO:0000313" key="2">
    <source>
        <dbReference type="Proteomes" id="UP000005239"/>
    </source>
</evidence>
<proteinExistence type="predicted"/>
<accession>A0A2A6C012</accession>
<dbReference type="Proteomes" id="UP000005239">
    <property type="component" value="Unassembled WGS sequence"/>
</dbReference>
<dbReference type="EnsemblMetazoa" id="PPA13002.1">
    <property type="protein sequence ID" value="PPA13002.1"/>
    <property type="gene ID" value="WBGene00102556"/>
</dbReference>
<accession>A0A8R1U907</accession>
<dbReference type="AlphaFoldDB" id="A0A2A6C012"/>
<reference evidence="2" key="1">
    <citation type="journal article" date="2008" name="Nat. Genet.">
        <title>The Pristionchus pacificus genome provides a unique perspective on nematode lifestyle and parasitism.</title>
        <authorList>
            <person name="Dieterich C."/>
            <person name="Clifton S.W."/>
            <person name="Schuster L.N."/>
            <person name="Chinwalla A."/>
            <person name="Delehaunty K."/>
            <person name="Dinkelacker I."/>
            <person name="Fulton L."/>
            <person name="Fulton R."/>
            <person name="Godfrey J."/>
            <person name="Minx P."/>
            <person name="Mitreva M."/>
            <person name="Roeseler W."/>
            <person name="Tian H."/>
            <person name="Witte H."/>
            <person name="Yang S.P."/>
            <person name="Wilson R.K."/>
            <person name="Sommer R.J."/>
        </authorList>
    </citation>
    <scope>NUCLEOTIDE SEQUENCE [LARGE SCALE GENOMIC DNA]</scope>
    <source>
        <strain evidence="2">PS312</strain>
    </source>
</reference>
<reference evidence="1" key="2">
    <citation type="submission" date="2022-06" db="UniProtKB">
        <authorList>
            <consortium name="EnsemblMetazoa"/>
        </authorList>
    </citation>
    <scope>IDENTIFICATION</scope>
    <source>
        <strain evidence="1">PS312</strain>
    </source>
</reference>
<name>A0A2A6C012_PRIPA</name>
<sequence>MRSVLLVLAVIIFIPNAESNRRSCVQCTSNEDGDCAMGLRLKEFTKSRLEPVERSCSKYCPSLYTVVRECAYVGRDQHDKRKHFGPNLVVLFKLRLDKISTMINSGKRFAYYQCSNEAHEFVMPCNRASTFPLIFSIIIVAVTRMFL</sequence>